<dbReference type="Proteomes" id="UP000824238">
    <property type="component" value="Unassembled WGS sequence"/>
</dbReference>
<evidence type="ECO:0000313" key="3">
    <source>
        <dbReference type="Proteomes" id="UP000824238"/>
    </source>
</evidence>
<accession>A0A9D1DKN8</accession>
<feature type="transmembrane region" description="Helical" evidence="1">
    <location>
        <begin position="56"/>
        <end position="74"/>
    </location>
</feature>
<dbReference type="EMBL" id="DVHH01000078">
    <property type="protein sequence ID" value="HIR54570.1"/>
    <property type="molecule type" value="Genomic_DNA"/>
</dbReference>
<keyword evidence="1" id="KW-0472">Membrane</keyword>
<dbReference type="AlphaFoldDB" id="A0A9D1DKN8"/>
<keyword evidence="1" id="KW-0812">Transmembrane</keyword>
<sequence length="79" mass="8902">MKVLRRMLSMCELSWELLMRGLQLSCVLLFAAFLLLLGAGEFSVWNCDTYSLARELLTLPQAILLVCILAGAIIEERNL</sequence>
<reference evidence="2" key="1">
    <citation type="submission" date="2020-10" db="EMBL/GenBank/DDBJ databases">
        <authorList>
            <person name="Gilroy R."/>
        </authorList>
    </citation>
    <scope>NUCLEOTIDE SEQUENCE</scope>
    <source>
        <strain evidence="2">ChiGjej3B3-7149</strain>
    </source>
</reference>
<evidence type="ECO:0000256" key="1">
    <source>
        <dbReference type="SAM" id="Phobius"/>
    </source>
</evidence>
<name>A0A9D1DKN8_9FIRM</name>
<proteinExistence type="predicted"/>
<reference evidence="2" key="2">
    <citation type="journal article" date="2021" name="PeerJ">
        <title>Extensive microbial diversity within the chicken gut microbiome revealed by metagenomics and culture.</title>
        <authorList>
            <person name="Gilroy R."/>
            <person name="Ravi A."/>
            <person name="Getino M."/>
            <person name="Pursley I."/>
            <person name="Horton D.L."/>
            <person name="Alikhan N.F."/>
            <person name="Baker D."/>
            <person name="Gharbi K."/>
            <person name="Hall N."/>
            <person name="Watson M."/>
            <person name="Adriaenssens E.M."/>
            <person name="Foster-Nyarko E."/>
            <person name="Jarju S."/>
            <person name="Secka A."/>
            <person name="Antonio M."/>
            <person name="Oren A."/>
            <person name="Chaudhuri R.R."/>
            <person name="La Ragione R."/>
            <person name="Hildebrand F."/>
            <person name="Pallen M.J."/>
        </authorList>
    </citation>
    <scope>NUCLEOTIDE SEQUENCE</scope>
    <source>
        <strain evidence="2">ChiGjej3B3-7149</strain>
    </source>
</reference>
<organism evidence="2 3">
    <name type="scientific">Candidatus Scatomorpha intestinigallinarum</name>
    <dbReference type="NCBI Taxonomy" id="2840923"/>
    <lineage>
        <taxon>Bacteria</taxon>
        <taxon>Bacillati</taxon>
        <taxon>Bacillota</taxon>
        <taxon>Clostridia</taxon>
        <taxon>Eubacteriales</taxon>
        <taxon>Candidatus Scatomorpha</taxon>
    </lineage>
</organism>
<protein>
    <submittedName>
        <fullName evidence="2">Uncharacterized protein</fullName>
    </submittedName>
</protein>
<gene>
    <name evidence="2" type="ORF">IAD36_03070</name>
</gene>
<keyword evidence="1" id="KW-1133">Transmembrane helix</keyword>
<comment type="caution">
    <text evidence="2">The sequence shown here is derived from an EMBL/GenBank/DDBJ whole genome shotgun (WGS) entry which is preliminary data.</text>
</comment>
<evidence type="ECO:0000313" key="2">
    <source>
        <dbReference type="EMBL" id="HIR54570.1"/>
    </source>
</evidence>